<sequence>MFTFLLISLVFVFLLFHPISKPKIQTTFLSLSVLSLCVCFSACVLISEADCKFGFLNTDRVSNMMMALLCLVILFGMVVCDFEANGTKLKSLALLGGVCCLLFTSDNLLIFFMSFEASMIPIMYLVLGHGFQPERVSSSLYILMFTMLSSVPLILVILFLWKSEGVTSFLNLSFESSSSSEVLVVASIMGFLAKLPLFGFHIWLPMAHVEAPLEGSIVLAGIMLKLGSFGFYRFWWVLSSGIFKWSGFFLLSMSLLGMIYSSVMSLTSTDVKAIVAYSSVSHMNFMILSFLVGKDFSFKSMMITSISHALSSSLLFFMVTILYGVSHSRNILLSKGVISTFPSFQLLSFVIWSMNLSSPPFLSFLGELASIFSVVHWNSSVLAGLAFYVVLSSLYSMNSFGVSSLSSSKFSEVPLGEEIKLNSLLFLSMLSVLFFFLPSVWDPSL</sequence>
<dbReference type="GO" id="GO:0008137">
    <property type="term" value="F:NADH dehydrogenase (ubiquinone) activity"/>
    <property type="evidence" value="ECO:0007669"/>
    <property type="project" value="UniProtKB-UniRule"/>
</dbReference>
<evidence type="ECO:0000256" key="1">
    <source>
        <dbReference type="ARBA" id="ARBA00003257"/>
    </source>
</evidence>
<dbReference type="InterPro" id="IPR003918">
    <property type="entry name" value="NADH_UbQ_OxRdtase"/>
</dbReference>
<evidence type="ECO:0000256" key="13">
    <source>
        <dbReference type="ARBA" id="ARBA00023075"/>
    </source>
</evidence>
<evidence type="ECO:0000256" key="12">
    <source>
        <dbReference type="ARBA" id="ARBA00023027"/>
    </source>
</evidence>
<geneLocation type="mitochondrion" evidence="19"/>
<evidence type="ECO:0000256" key="17">
    <source>
        <dbReference type="RuleBase" id="RU003297"/>
    </source>
</evidence>
<feature type="transmembrane region" description="Helical" evidence="17">
    <location>
        <begin position="273"/>
        <end position="293"/>
    </location>
</feature>
<feature type="transmembrane region" description="Helical" evidence="17">
    <location>
        <begin position="182"/>
        <end position="204"/>
    </location>
</feature>
<keyword evidence="9" id="KW-1278">Translocase</keyword>
<evidence type="ECO:0000256" key="15">
    <source>
        <dbReference type="ARBA" id="ARBA00023136"/>
    </source>
</evidence>
<keyword evidence="8 17" id="KW-0812">Transmembrane</keyword>
<comment type="function">
    <text evidence="17">Core subunit of the mitochondrial membrane respiratory chain NADH dehydrogenase (Complex I) which catalyzes electron transfer from NADH through the respiratory chain, using ubiquinone as an electron acceptor. Essential for the catalytic activity and assembly of complex I.</text>
</comment>
<feature type="transmembrane region" description="Helical" evidence="17">
    <location>
        <begin position="28"/>
        <end position="49"/>
    </location>
</feature>
<reference evidence="19" key="1">
    <citation type="journal article" date="2018" name="Syst. Biol.">
        <title>Mitochondrial Genome Fragmentation Unites the Parasitic Lice of Eutherian Mammals.</title>
        <authorList>
            <person name="Song F."/>
            <person name="Li H."/>
            <person name="Liu G.-H."/>
            <person name="Wang W."/>
            <person name="James P."/>
            <person name="Colwell D.D."/>
            <person name="Tran A."/>
            <person name="Gong S."/>
            <person name="Cai W."/>
            <person name="Shao R."/>
        </authorList>
    </citation>
    <scope>NUCLEOTIDE SEQUENCE</scope>
    <source>
        <strain evidence="19">Minichromosome 8</strain>
    </source>
</reference>
<evidence type="ECO:0000256" key="2">
    <source>
        <dbReference type="ARBA" id="ARBA00004225"/>
    </source>
</evidence>
<feature type="transmembrane region" description="Helical" evidence="17">
    <location>
        <begin position="332"/>
        <end position="354"/>
    </location>
</feature>
<evidence type="ECO:0000259" key="18">
    <source>
        <dbReference type="Pfam" id="PF00361"/>
    </source>
</evidence>
<evidence type="ECO:0000256" key="4">
    <source>
        <dbReference type="ARBA" id="ARBA00012944"/>
    </source>
</evidence>
<evidence type="ECO:0000256" key="3">
    <source>
        <dbReference type="ARBA" id="ARBA00009025"/>
    </source>
</evidence>
<evidence type="ECO:0000256" key="14">
    <source>
        <dbReference type="ARBA" id="ARBA00023128"/>
    </source>
</evidence>
<evidence type="ECO:0000256" key="8">
    <source>
        <dbReference type="ARBA" id="ARBA00022692"/>
    </source>
</evidence>
<name>A0A3G1TJM4_9NEOP</name>
<gene>
    <name evidence="19" type="primary">ND4</name>
</gene>
<keyword evidence="14 17" id="KW-0496">Mitochondrion</keyword>
<feature type="transmembrane region" description="Helical" evidence="17">
    <location>
        <begin position="108"/>
        <end position="127"/>
    </location>
</feature>
<keyword evidence="13 17" id="KW-0830">Ubiquinone</keyword>
<feature type="transmembrane region" description="Helical" evidence="17">
    <location>
        <begin position="305"/>
        <end position="325"/>
    </location>
</feature>
<dbReference type="PANTHER" id="PTHR43507:SF20">
    <property type="entry name" value="NADH-UBIQUINONE OXIDOREDUCTASE CHAIN 4"/>
    <property type="match status" value="1"/>
</dbReference>
<evidence type="ECO:0000256" key="6">
    <source>
        <dbReference type="ARBA" id="ARBA00022448"/>
    </source>
</evidence>
<feature type="transmembrane region" description="Helical" evidence="17">
    <location>
        <begin position="139"/>
        <end position="162"/>
    </location>
</feature>
<evidence type="ECO:0000256" key="7">
    <source>
        <dbReference type="ARBA" id="ARBA00022660"/>
    </source>
</evidence>
<evidence type="ECO:0000256" key="11">
    <source>
        <dbReference type="ARBA" id="ARBA00022989"/>
    </source>
</evidence>
<dbReference type="PANTHER" id="PTHR43507">
    <property type="entry name" value="NADH-UBIQUINONE OXIDOREDUCTASE CHAIN 4"/>
    <property type="match status" value="1"/>
</dbReference>
<comment type="subcellular location">
    <subcellularLocation>
        <location evidence="2 17">Mitochondrion membrane</location>
        <topology evidence="2 17">Multi-pass membrane protein</topology>
    </subcellularLocation>
</comment>
<dbReference type="GO" id="GO:0048039">
    <property type="term" value="F:ubiquinone binding"/>
    <property type="evidence" value="ECO:0007669"/>
    <property type="project" value="TreeGrafter"/>
</dbReference>
<feature type="transmembrane region" description="Helical" evidence="17">
    <location>
        <begin position="242"/>
        <end position="261"/>
    </location>
</feature>
<dbReference type="GO" id="GO:0031966">
    <property type="term" value="C:mitochondrial membrane"/>
    <property type="evidence" value="ECO:0007669"/>
    <property type="project" value="UniProtKB-SubCell"/>
</dbReference>
<dbReference type="Pfam" id="PF00361">
    <property type="entry name" value="Proton_antipo_M"/>
    <property type="match status" value="1"/>
</dbReference>
<keyword evidence="15 17" id="KW-0472">Membrane</keyword>
<dbReference type="GO" id="GO:0042773">
    <property type="term" value="P:ATP synthesis coupled electron transport"/>
    <property type="evidence" value="ECO:0007669"/>
    <property type="project" value="InterPro"/>
</dbReference>
<keyword evidence="12 17" id="KW-0520">NAD</keyword>
<feature type="transmembrane region" description="Helical" evidence="17">
    <location>
        <begin position="374"/>
        <end position="398"/>
    </location>
</feature>
<protein>
    <recommendedName>
        <fullName evidence="5 17">NADH-ubiquinone oxidoreductase chain 4</fullName>
        <ecNumber evidence="4 17">7.1.1.2</ecNumber>
    </recommendedName>
</protein>
<evidence type="ECO:0000256" key="16">
    <source>
        <dbReference type="ARBA" id="ARBA00049551"/>
    </source>
</evidence>
<evidence type="ECO:0000256" key="9">
    <source>
        <dbReference type="ARBA" id="ARBA00022967"/>
    </source>
</evidence>
<keyword evidence="6 17" id="KW-0813">Transport</keyword>
<keyword evidence="10 17" id="KW-0249">Electron transport</keyword>
<proteinExistence type="inferred from homology"/>
<dbReference type="EC" id="7.1.1.2" evidence="4 17"/>
<evidence type="ECO:0000256" key="10">
    <source>
        <dbReference type="ARBA" id="ARBA00022982"/>
    </source>
</evidence>
<feature type="domain" description="NADH:quinone oxidoreductase/Mrp antiporter transmembrane" evidence="18">
    <location>
        <begin position="105"/>
        <end position="390"/>
    </location>
</feature>
<keyword evidence="7 17" id="KW-0679">Respiratory chain</keyword>
<comment type="catalytic activity">
    <reaction evidence="16 17">
        <text>a ubiquinone + NADH + 5 H(+)(in) = a ubiquinol + NAD(+) + 4 H(+)(out)</text>
        <dbReference type="Rhea" id="RHEA:29091"/>
        <dbReference type="Rhea" id="RHEA-COMP:9565"/>
        <dbReference type="Rhea" id="RHEA-COMP:9566"/>
        <dbReference type="ChEBI" id="CHEBI:15378"/>
        <dbReference type="ChEBI" id="CHEBI:16389"/>
        <dbReference type="ChEBI" id="CHEBI:17976"/>
        <dbReference type="ChEBI" id="CHEBI:57540"/>
        <dbReference type="ChEBI" id="CHEBI:57945"/>
        <dbReference type="EC" id="7.1.1.2"/>
    </reaction>
</comment>
<comment type="function">
    <text evidence="1">Core subunit of the mitochondrial membrane respiratory chain NADH dehydrogenase (Complex I) that is believed to belong to the minimal assembly required for catalysis. Complex I functions in the transfer of electrons from NADH to the respiratory chain. The immediate electron acceptor for the enzyme is believed to be ubiquinone.</text>
</comment>
<evidence type="ECO:0000313" key="19">
    <source>
        <dbReference type="EMBL" id="AYC65824.1"/>
    </source>
</evidence>
<feature type="transmembrane region" description="Helical" evidence="17">
    <location>
        <begin position="419"/>
        <end position="441"/>
    </location>
</feature>
<dbReference type="GO" id="GO:0015990">
    <property type="term" value="P:electron transport coupled proton transport"/>
    <property type="evidence" value="ECO:0007669"/>
    <property type="project" value="TreeGrafter"/>
</dbReference>
<accession>A0A3G1TJM4</accession>
<dbReference type="EMBL" id="MH001183">
    <property type="protein sequence ID" value="AYC65824.1"/>
    <property type="molecule type" value="Genomic_DNA"/>
</dbReference>
<feature type="transmembrane region" description="Helical" evidence="17">
    <location>
        <begin position="61"/>
        <end position="79"/>
    </location>
</feature>
<organism evidence="19">
    <name type="scientific">Bovicola caprae</name>
    <dbReference type="NCBI Taxonomy" id="1647116"/>
    <lineage>
        <taxon>Eukaryota</taxon>
        <taxon>Metazoa</taxon>
        <taxon>Ecdysozoa</taxon>
        <taxon>Arthropoda</taxon>
        <taxon>Hexapoda</taxon>
        <taxon>Insecta</taxon>
        <taxon>Pterygota</taxon>
        <taxon>Neoptera</taxon>
        <taxon>Paraneoptera</taxon>
        <taxon>Psocodea</taxon>
        <taxon>Troctomorpha</taxon>
        <taxon>Phthiraptera</taxon>
        <taxon>Ischnocera</taxon>
        <taxon>Bovicoliidae</taxon>
        <taxon>Bovicola</taxon>
    </lineage>
</organism>
<dbReference type="PRINTS" id="PR01437">
    <property type="entry name" value="NUOXDRDTASE4"/>
</dbReference>
<evidence type="ECO:0000256" key="5">
    <source>
        <dbReference type="ARBA" id="ARBA00021006"/>
    </source>
</evidence>
<keyword evidence="11 17" id="KW-1133">Transmembrane helix</keyword>
<dbReference type="AlphaFoldDB" id="A0A3G1TJM4"/>
<feature type="transmembrane region" description="Helical" evidence="17">
    <location>
        <begin position="216"/>
        <end position="236"/>
    </location>
</feature>
<dbReference type="InterPro" id="IPR001750">
    <property type="entry name" value="ND/Mrp_TM"/>
</dbReference>
<dbReference type="GO" id="GO:0003954">
    <property type="term" value="F:NADH dehydrogenase activity"/>
    <property type="evidence" value="ECO:0007669"/>
    <property type="project" value="TreeGrafter"/>
</dbReference>
<comment type="similarity">
    <text evidence="3 17">Belongs to the complex I subunit 4 family.</text>
</comment>